<dbReference type="InterPro" id="IPR020449">
    <property type="entry name" value="Tscrpt_reg_AraC-type_HTH"/>
</dbReference>
<dbReference type="PRINTS" id="PR00032">
    <property type="entry name" value="HTHARAC"/>
</dbReference>
<reference evidence="5" key="1">
    <citation type="submission" date="2020-08" db="EMBL/GenBank/DDBJ databases">
        <title>Paracoccus amoyensis sp. nov., isolated from the surface seawater at coast of Xiamen, Fujian.</title>
        <authorList>
            <person name="Lyu L."/>
        </authorList>
    </citation>
    <scope>NUCLEOTIDE SEQUENCE</scope>
    <source>
        <strain evidence="5">11-3</strain>
    </source>
</reference>
<dbReference type="EMBL" id="JACOQL010000001">
    <property type="protein sequence ID" value="MBC9245793.1"/>
    <property type="molecule type" value="Genomic_DNA"/>
</dbReference>
<evidence type="ECO:0000259" key="4">
    <source>
        <dbReference type="PROSITE" id="PS01124"/>
    </source>
</evidence>
<dbReference type="InterPro" id="IPR050204">
    <property type="entry name" value="AraC_XylS_family_regulators"/>
</dbReference>
<evidence type="ECO:0000313" key="6">
    <source>
        <dbReference type="Proteomes" id="UP000608594"/>
    </source>
</evidence>
<dbReference type="Pfam" id="PF12833">
    <property type="entry name" value="HTH_18"/>
    <property type="match status" value="1"/>
</dbReference>
<keyword evidence="1" id="KW-0805">Transcription regulation</keyword>
<keyword evidence="3" id="KW-0804">Transcription</keyword>
<dbReference type="PANTHER" id="PTHR46796:SF6">
    <property type="entry name" value="ARAC SUBFAMILY"/>
    <property type="match status" value="1"/>
</dbReference>
<dbReference type="SUPFAM" id="SSF46689">
    <property type="entry name" value="Homeodomain-like"/>
    <property type="match status" value="2"/>
</dbReference>
<dbReference type="InterPro" id="IPR035418">
    <property type="entry name" value="AraC-bd_2"/>
</dbReference>
<evidence type="ECO:0000256" key="2">
    <source>
        <dbReference type="ARBA" id="ARBA00023125"/>
    </source>
</evidence>
<keyword evidence="6" id="KW-1185">Reference proteome</keyword>
<dbReference type="InterPro" id="IPR009057">
    <property type="entry name" value="Homeodomain-like_sf"/>
</dbReference>
<dbReference type="Proteomes" id="UP000608594">
    <property type="component" value="Unassembled WGS sequence"/>
</dbReference>
<name>A0A926G797_9RHOB</name>
<dbReference type="RefSeq" id="WP_187792188.1">
    <property type="nucleotide sequence ID" value="NZ_JACOQL010000001.1"/>
</dbReference>
<dbReference type="GO" id="GO:0003700">
    <property type="term" value="F:DNA-binding transcription factor activity"/>
    <property type="evidence" value="ECO:0007669"/>
    <property type="project" value="InterPro"/>
</dbReference>
<evidence type="ECO:0000256" key="3">
    <source>
        <dbReference type="ARBA" id="ARBA00023163"/>
    </source>
</evidence>
<dbReference type="PANTHER" id="PTHR46796">
    <property type="entry name" value="HTH-TYPE TRANSCRIPTIONAL ACTIVATOR RHAS-RELATED"/>
    <property type="match status" value="1"/>
</dbReference>
<feature type="domain" description="HTH araC/xylS-type" evidence="4">
    <location>
        <begin position="203"/>
        <end position="303"/>
    </location>
</feature>
<organism evidence="5 6">
    <name type="scientific">Paracoccus amoyensis</name>
    <dbReference type="NCBI Taxonomy" id="2760093"/>
    <lineage>
        <taxon>Bacteria</taxon>
        <taxon>Pseudomonadati</taxon>
        <taxon>Pseudomonadota</taxon>
        <taxon>Alphaproteobacteria</taxon>
        <taxon>Rhodobacterales</taxon>
        <taxon>Paracoccaceae</taxon>
        <taxon>Paracoccus</taxon>
    </lineage>
</organism>
<dbReference type="AlphaFoldDB" id="A0A926G797"/>
<protein>
    <submittedName>
        <fullName evidence="5">Helix-turn-helix domain-containing protein</fullName>
    </submittedName>
</protein>
<dbReference type="Pfam" id="PF14525">
    <property type="entry name" value="AraC_binding_2"/>
    <property type="match status" value="1"/>
</dbReference>
<comment type="caution">
    <text evidence="5">The sequence shown here is derived from an EMBL/GenBank/DDBJ whole genome shotgun (WGS) entry which is preliminary data.</text>
</comment>
<dbReference type="InterPro" id="IPR018060">
    <property type="entry name" value="HTH_AraC"/>
</dbReference>
<sequence length="328" mass="36484">MDTDLIPENQRISAWREAAAPVWDIPAITSGRFYAKVDAYQAHELIFGTIESSSQKTERSTAQIASDGSDFYLLQVYLRGSREVVGSGRDNLINQGDMLVLDMTQAVKTNCGEYKSIDIAVPRRLLEPHLHDPDAHGARKLSASRPLVSLLRSHLIALHQSGPDLTCQDVAALQAPTVAMIATALNGEFGPENTAAMTEGIRLAVRRHIEQNIGDLRLSVDQVAAQFGISRATLYRIMDTKGGFVTYVRLRRLHRCRAEIVDPKLSHKTIGQIAERWGFNNPSTFSISFQRAFGVSPRECRQIAFGLTLARTSAHKDHDWSHWLSKVK</sequence>
<dbReference type="PROSITE" id="PS01124">
    <property type="entry name" value="HTH_ARAC_FAMILY_2"/>
    <property type="match status" value="1"/>
</dbReference>
<evidence type="ECO:0000256" key="1">
    <source>
        <dbReference type="ARBA" id="ARBA00023015"/>
    </source>
</evidence>
<dbReference type="SMART" id="SM00342">
    <property type="entry name" value="HTH_ARAC"/>
    <property type="match status" value="1"/>
</dbReference>
<gene>
    <name evidence="5" type="ORF">H4P12_03485</name>
</gene>
<keyword evidence="2" id="KW-0238">DNA-binding</keyword>
<evidence type="ECO:0000313" key="5">
    <source>
        <dbReference type="EMBL" id="MBC9245793.1"/>
    </source>
</evidence>
<accession>A0A926G797</accession>
<proteinExistence type="predicted"/>
<dbReference type="Gene3D" id="1.10.10.60">
    <property type="entry name" value="Homeodomain-like"/>
    <property type="match status" value="1"/>
</dbReference>
<dbReference type="GO" id="GO:0043565">
    <property type="term" value="F:sequence-specific DNA binding"/>
    <property type="evidence" value="ECO:0007669"/>
    <property type="project" value="InterPro"/>
</dbReference>